<sequence length="136" mass="14815">MSNNVTEVAAAESRIALEHFQKQLAFETDCWDTHDALQKDEPGFVLLDVRSPDLYAKGHVAGAISLPHRKIIESKMAQWPRGTLFVTYCAGPHCNGAVRAAVRLARLGRPVKIMTGGITGWLDEGFMLEEGIAGAP</sequence>
<evidence type="ECO:0000313" key="3">
    <source>
        <dbReference type="Proteomes" id="UP001596114"/>
    </source>
</evidence>
<dbReference type="PANTHER" id="PTHR43031">
    <property type="entry name" value="FAD-DEPENDENT OXIDOREDUCTASE"/>
    <property type="match status" value="1"/>
</dbReference>
<proteinExistence type="predicted"/>
<dbReference type="PANTHER" id="PTHR43031:SF1">
    <property type="entry name" value="PYRIDINE NUCLEOTIDE-DISULPHIDE OXIDOREDUCTASE"/>
    <property type="match status" value="1"/>
</dbReference>
<gene>
    <name evidence="2" type="ORF">ACFPPA_00175</name>
</gene>
<dbReference type="InterPro" id="IPR001763">
    <property type="entry name" value="Rhodanese-like_dom"/>
</dbReference>
<dbReference type="InterPro" id="IPR050229">
    <property type="entry name" value="GlpE_sulfurtransferase"/>
</dbReference>
<dbReference type="EMBL" id="JBHSNF010000001">
    <property type="protein sequence ID" value="MFC5524148.1"/>
    <property type="molecule type" value="Genomic_DNA"/>
</dbReference>
<keyword evidence="3" id="KW-1185">Reference proteome</keyword>
<organism evidence="2 3">
    <name type="scientific">Rhodanobacter ginsengisoli</name>
    <dbReference type="NCBI Taxonomy" id="418646"/>
    <lineage>
        <taxon>Bacteria</taxon>
        <taxon>Pseudomonadati</taxon>
        <taxon>Pseudomonadota</taxon>
        <taxon>Gammaproteobacteria</taxon>
        <taxon>Lysobacterales</taxon>
        <taxon>Rhodanobacteraceae</taxon>
        <taxon>Rhodanobacter</taxon>
    </lineage>
</organism>
<dbReference type="Pfam" id="PF00581">
    <property type="entry name" value="Rhodanese"/>
    <property type="match status" value="1"/>
</dbReference>
<comment type="caution">
    <text evidence="2">The sequence shown here is derived from an EMBL/GenBank/DDBJ whole genome shotgun (WGS) entry which is preliminary data.</text>
</comment>
<protein>
    <submittedName>
        <fullName evidence="2">Rhodanese-like domain-containing protein</fullName>
    </submittedName>
</protein>
<dbReference type="CDD" id="cd01521">
    <property type="entry name" value="RHOD_PspE2"/>
    <property type="match status" value="1"/>
</dbReference>
<dbReference type="InterPro" id="IPR036873">
    <property type="entry name" value="Rhodanese-like_dom_sf"/>
</dbReference>
<dbReference type="Gene3D" id="3.40.250.10">
    <property type="entry name" value="Rhodanese-like domain"/>
    <property type="match status" value="1"/>
</dbReference>
<dbReference type="RefSeq" id="WP_377316079.1">
    <property type="nucleotide sequence ID" value="NZ_JBHSNF010000001.1"/>
</dbReference>
<dbReference type="Proteomes" id="UP001596114">
    <property type="component" value="Unassembled WGS sequence"/>
</dbReference>
<dbReference type="SUPFAM" id="SSF52821">
    <property type="entry name" value="Rhodanese/Cell cycle control phosphatase"/>
    <property type="match status" value="1"/>
</dbReference>
<evidence type="ECO:0000259" key="1">
    <source>
        <dbReference type="PROSITE" id="PS50206"/>
    </source>
</evidence>
<feature type="domain" description="Rhodanese" evidence="1">
    <location>
        <begin position="40"/>
        <end position="130"/>
    </location>
</feature>
<dbReference type="PROSITE" id="PS50206">
    <property type="entry name" value="RHODANESE_3"/>
    <property type="match status" value="1"/>
</dbReference>
<name>A0ABW0QHK9_9GAMM</name>
<reference evidence="3" key="1">
    <citation type="journal article" date="2019" name="Int. J. Syst. Evol. Microbiol.">
        <title>The Global Catalogue of Microorganisms (GCM) 10K type strain sequencing project: providing services to taxonomists for standard genome sequencing and annotation.</title>
        <authorList>
            <consortium name="The Broad Institute Genomics Platform"/>
            <consortium name="The Broad Institute Genome Sequencing Center for Infectious Disease"/>
            <person name="Wu L."/>
            <person name="Ma J."/>
        </authorList>
    </citation>
    <scope>NUCLEOTIDE SEQUENCE [LARGE SCALE GENOMIC DNA]</scope>
    <source>
        <strain evidence="3">CGMCC 1.16619</strain>
    </source>
</reference>
<accession>A0ABW0QHK9</accession>
<evidence type="ECO:0000313" key="2">
    <source>
        <dbReference type="EMBL" id="MFC5524148.1"/>
    </source>
</evidence>
<dbReference type="SMART" id="SM00450">
    <property type="entry name" value="RHOD"/>
    <property type="match status" value="1"/>
</dbReference>